<comment type="caution">
    <text evidence="1">The sequence shown here is derived from an EMBL/GenBank/DDBJ whole genome shotgun (WGS) entry which is preliminary data.</text>
</comment>
<organism evidence="1 2">
    <name type="scientific">Corynebacterium uropygiale</name>
    <dbReference type="NCBI Taxonomy" id="1775911"/>
    <lineage>
        <taxon>Bacteria</taxon>
        <taxon>Bacillati</taxon>
        <taxon>Actinomycetota</taxon>
        <taxon>Actinomycetes</taxon>
        <taxon>Mycobacteriales</taxon>
        <taxon>Corynebacteriaceae</taxon>
        <taxon>Corynebacterium</taxon>
    </lineage>
</organism>
<dbReference type="RefSeq" id="WP_236117461.1">
    <property type="nucleotide sequence ID" value="NZ_JAKGSI010000001.1"/>
</dbReference>
<evidence type="ECO:0000313" key="1">
    <source>
        <dbReference type="EMBL" id="MCF4005649.1"/>
    </source>
</evidence>
<reference evidence="1" key="1">
    <citation type="submission" date="2022-01" db="EMBL/GenBank/DDBJ databases">
        <title>Corynebacterium sp. nov isolated from isolated from the feces of the greater white-fronted geese (Anser albifrons) at Poyang Lake, PR China.</title>
        <authorList>
            <person name="Liu Q."/>
        </authorList>
    </citation>
    <scope>NUCLEOTIDE SEQUENCE</scope>
    <source>
        <strain evidence="1">JCM 32435</strain>
    </source>
</reference>
<dbReference type="Proteomes" id="UP001139336">
    <property type="component" value="Unassembled WGS sequence"/>
</dbReference>
<accession>A0A9X1QLW2</accession>
<name>A0A9X1QLW2_9CORY</name>
<evidence type="ECO:0000313" key="2">
    <source>
        <dbReference type="Proteomes" id="UP001139336"/>
    </source>
</evidence>
<sequence>MHVVASGSEETMQLAGPLSSVDVAQEVFGPIAQRVSADVPRSVNRYAMGQGWGS</sequence>
<dbReference type="EMBL" id="JAKGSI010000001">
    <property type="protein sequence ID" value="MCF4005649.1"/>
    <property type="molecule type" value="Genomic_DNA"/>
</dbReference>
<keyword evidence="2" id="KW-1185">Reference proteome</keyword>
<protein>
    <submittedName>
        <fullName evidence="1">Uncharacterized protein</fullName>
    </submittedName>
</protein>
<dbReference type="AlphaFoldDB" id="A0A9X1QLW2"/>
<proteinExistence type="predicted"/>
<gene>
    <name evidence="1" type="ORF">L1O03_00410</name>
</gene>